<dbReference type="Pfam" id="PF07927">
    <property type="entry name" value="HicA_toxin"/>
    <property type="match status" value="1"/>
</dbReference>
<evidence type="ECO:0000256" key="2">
    <source>
        <dbReference type="ARBA" id="ARBA00022722"/>
    </source>
</evidence>
<evidence type="ECO:0000256" key="4">
    <source>
        <dbReference type="ARBA" id="ARBA00022801"/>
    </source>
</evidence>
<dbReference type="GO" id="GO:0003729">
    <property type="term" value="F:mRNA binding"/>
    <property type="evidence" value="ECO:0007669"/>
    <property type="project" value="InterPro"/>
</dbReference>
<comment type="caution">
    <text evidence="7">The sequence shown here is derived from an EMBL/GenBank/DDBJ whole genome shotgun (WGS) entry which is preliminary data.</text>
</comment>
<name>X1MLZ8_9ZZZZ</name>
<evidence type="ECO:0000256" key="1">
    <source>
        <dbReference type="ARBA" id="ARBA00022649"/>
    </source>
</evidence>
<dbReference type="SUPFAM" id="SSF54786">
    <property type="entry name" value="YcfA/nrd intein domain"/>
    <property type="match status" value="1"/>
</dbReference>
<dbReference type="InterPro" id="IPR038570">
    <property type="entry name" value="HicA_sf"/>
</dbReference>
<protein>
    <recommendedName>
        <fullName evidence="8">Addiction module toxin, HicA family</fullName>
    </recommendedName>
</protein>
<dbReference type="GO" id="GO:0004519">
    <property type="term" value="F:endonuclease activity"/>
    <property type="evidence" value="ECO:0007669"/>
    <property type="project" value="UniProtKB-KW"/>
</dbReference>
<evidence type="ECO:0000313" key="7">
    <source>
        <dbReference type="EMBL" id="GAI19066.1"/>
    </source>
</evidence>
<reference evidence="7" key="1">
    <citation type="journal article" date="2014" name="Front. Microbiol.">
        <title>High frequency of phylogenetically diverse reductive dehalogenase-homologous genes in deep subseafloor sedimentary metagenomes.</title>
        <authorList>
            <person name="Kawai M."/>
            <person name="Futagami T."/>
            <person name="Toyoda A."/>
            <person name="Takaki Y."/>
            <person name="Nishi S."/>
            <person name="Hori S."/>
            <person name="Arai W."/>
            <person name="Tsubouchi T."/>
            <person name="Morono Y."/>
            <person name="Uchiyama I."/>
            <person name="Ito T."/>
            <person name="Fujiyama A."/>
            <person name="Inagaki F."/>
            <person name="Takami H."/>
        </authorList>
    </citation>
    <scope>NUCLEOTIDE SEQUENCE</scope>
    <source>
        <strain evidence="7">Expedition CK06-06</strain>
    </source>
</reference>
<organism evidence="7">
    <name type="scientific">marine sediment metagenome</name>
    <dbReference type="NCBI Taxonomy" id="412755"/>
    <lineage>
        <taxon>unclassified sequences</taxon>
        <taxon>metagenomes</taxon>
        <taxon>ecological metagenomes</taxon>
    </lineage>
</organism>
<evidence type="ECO:0000256" key="5">
    <source>
        <dbReference type="ARBA" id="ARBA00022884"/>
    </source>
</evidence>
<evidence type="ECO:0000256" key="3">
    <source>
        <dbReference type="ARBA" id="ARBA00022759"/>
    </source>
</evidence>
<accession>X1MLZ8</accession>
<proteinExistence type="predicted"/>
<keyword evidence="2" id="KW-0540">Nuclease</keyword>
<dbReference type="GO" id="GO:0016787">
    <property type="term" value="F:hydrolase activity"/>
    <property type="evidence" value="ECO:0007669"/>
    <property type="project" value="UniProtKB-KW"/>
</dbReference>
<dbReference type="InterPro" id="IPR012933">
    <property type="entry name" value="HicA_mRNA_interferase"/>
</dbReference>
<evidence type="ECO:0008006" key="8">
    <source>
        <dbReference type="Google" id="ProtNLM"/>
    </source>
</evidence>
<dbReference type="AlphaFoldDB" id="X1MLZ8"/>
<sequence>TADEIIRVLEKVDFTQTRQSGSHKIYKNSAGKRVTVPYHKGKVLHPKVLGKHIKGC</sequence>
<keyword evidence="4" id="KW-0378">Hydrolase</keyword>
<keyword evidence="3" id="KW-0255">Endonuclease</keyword>
<keyword evidence="1" id="KW-1277">Toxin-antitoxin system</keyword>
<keyword evidence="6" id="KW-0346">Stress response</keyword>
<feature type="non-terminal residue" evidence="7">
    <location>
        <position position="1"/>
    </location>
</feature>
<gene>
    <name evidence="7" type="ORF">S06H3_31010</name>
</gene>
<evidence type="ECO:0000256" key="6">
    <source>
        <dbReference type="ARBA" id="ARBA00023016"/>
    </source>
</evidence>
<dbReference type="EMBL" id="BARV01018319">
    <property type="protein sequence ID" value="GAI19066.1"/>
    <property type="molecule type" value="Genomic_DNA"/>
</dbReference>
<dbReference type="Gene3D" id="3.30.920.30">
    <property type="entry name" value="Hypothetical protein"/>
    <property type="match status" value="1"/>
</dbReference>
<keyword evidence="5" id="KW-0694">RNA-binding</keyword>